<dbReference type="InterPro" id="IPR041891">
    <property type="entry name" value="Alpha_CA_prokaryot-like"/>
</dbReference>
<evidence type="ECO:0000256" key="2">
    <source>
        <dbReference type="ARBA" id="ARBA00002904"/>
    </source>
</evidence>
<name>A0A061SDL9_9CHLO</name>
<evidence type="ECO:0000256" key="6">
    <source>
        <dbReference type="ARBA" id="ARBA00022833"/>
    </source>
</evidence>
<dbReference type="PROSITE" id="PS00162">
    <property type="entry name" value="ALPHA_CA_1"/>
    <property type="match status" value="1"/>
</dbReference>
<dbReference type="GO" id="GO:0004089">
    <property type="term" value="F:carbonate dehydratase activity"/>
    <property type="evidence" value="ECO:0007669"/>
    <property type="project" value="UniProtKB-UniRule"/>
</dbReference>
<accession>A0A061SDL9</accession>
<reference evidence="11" key="1">
    <citation type="submission" date="2014-05" db="EMBL/GenBank/DDBJ databases">
        <title>The transcriptome of the halophilic microalga Tetraselmis sp. GSL018 isolated from the Great Salt Lake, Utah.</title>
        <authorList>
            <person name="Jinkerson R.E."/>
            <person name="D'Adamo S."/>
            <person name="Posewitz M.C."/>
        </authorList>
    </citation>
    <scope>NUCLEOTIDE SEQUENCE</scope>
    <source>
        <strain evidence="11">GSL018</strain>
    </source>
</reference>
<dbReference type="AlphaFoldDB" id="A0A061SDL9"/>
<evidence type="ECO:0000256" key="5">
    <source>
        <dbReference type="ARBA" id="ARBA00022723"/>
    </source>
</evidence>
<keyword evidence="5 9" id="KW-0479">Metal-binding</keyword>
<dbReference type="Pfam" id="PF00194">
    <property type="entry name" value="Carb_anhydrase"/>
    <property type="match status" value="1"/>
</dbReference>
<dbReference type="PANTHER" id="PTHR18952:SF265">
    <property type="entry name" value="CARBONIC ANHYDRASE"/>
    <property type="match status" value="1"/>
</dbReference>
<evidence type="ECO:0000313" key="11">
    <source>
        <dbReference type="EMBL" id="JAC82403.1"/>
    </source>
</evidence>
<evidence type="ECO:0000256" key="4">
    <source>
        <dbReference type="ARBA" id="ARBA00012925"/>
    </source>
</evidence>
<evidence type="ECO:0000256" key="1">
    <source>
        <dbReference type="ARBA" id="ARBA00001947"/>
    </source>
</evidence>
<feature type="chain" id="PRO_5025079563" description="Carbonic anhydrase" evidence="9">
    <location>
        <begin position="17"/>
        <end position="317"/>
    </location>
</feature>
<dbReference type="PANTHER" id="PTHR18952">
    <property type="entry name" value="CARBONIC ANHYDRASE"/>
    <property type="match status" value="1"/>
</dbReference>
<organism evidence="11">
    <name type="scientific">Tetraselmis sp. GSL018</name>
    <dbReference type="NCBI Taxonomy" id="582737"/>
    <lineage>
        <taxon>Eukaryota</taxon>
        <taxon>Viridiplantae</taxon>
        <taxon>Chlorophyta</taxon>
        <taxon>core chlorophytes</taxon>
        <taxon>Chlorodendrophyceae</taxon>
        <taxon>Chlorodendrales</taxon>
        <taxon>Chlorodendraceae</taxon>
        <taxon>Tetraselmis</taxon>
    </lineage>
</organism>
<dbReference type="EC" id="4.2.1.1" evidence="4 9"/>
<evidence type="ECO:0000256" key="8">
    <source>
        <dbReference type="ARBA" id="ARBA00048348"/>
    </source>
</evidence>
<comment type="cofactor">
    <cofactor evidence="1 9">
        <name>Zn(2+)</name>
        <dbReference type="ChEBI" id="CHEBI:29105"/>
    </cofactor>
</comment>
<dbReference type="InterPro" id="IPR001148">
    <property type="entry name" value="CA_dom"/>
</dbReference>
<sequence length="317" mass="35275">MLKIICFIVTAGIAFAAEYDYFSLAEDWKQMDGTWCASTEQTPIDIETDAEIVRYKQMPMEFAPTFSLPVVTGATGNNNGHNVNLEFQGSPGVIFRFPKGRSFTSLNGPYTGTGPLNPGRKMLSSSGFEPALLQGTLIDVHWHVPSEHAVRGRLYPAEAHFVHAISHKDDPDCTYMAGDQGPFCLGVIGVLYEVHHDDTETELDEGFTKVMEGFKNFPSDGQADTQPLPEPLDLASLLPESKEFWHYRGSLTTPGCNENVTWFVLQEPKAIGWSHFNSLRNSILHDDLGDLNARPPLPLNSRIVFKSNYDEDIHQVV</sequence>
<dbReference type="Gene3D" id="3.10.200.10">
    <property type="entry name" value="Alpha carbonic anhydrase"/>
    <property type="match status" value="1"/>
</dbReference>
<evidence type="ECO:0000256" key="7">
    <source>
        <dbReference type="ARBA" id="ARBA00023239"/>
    </source>
</evidence>
<feature type="domain" description="Alpha-carbonic anhydrase" evidence="10">
    <location>
        <begin position="17"/>
        <end position="308"/>
    </location>
</feature>
<comment type="similarity">
    <text evidence="3 9">Belongs to the alpha-carbonic anhydrase family.</text>
</comment>
<evidence type="ECO:0000256" key="9">
    <source>
        <dbReference type="RuleBase" id="RU367011"/>
    </source>
</evidence>
<comment type="catalytic activity">
    <reaction evidence="8 9">
        <text>hydrogencarbonate + H(+) = CO2 + H2O</text>
        <dbReference type="Rhea" id="RHEA:10748"/>
        <dbReference type="ChEBI" id="CHEBI:15377"/>
        <dbReference type="ChEBI" id="CHEBI:15378"/>
        <dbReference type="ChEBI" id="CHEBI:16526"/>
        <dbReference type="ChEBI" id="CHEBI:17544"/>
        <dbReference type="EC" id="4.2.1.1"/>
    </reaction>
</comment>
<protein>
    <recommendedName>
        <fullName evidence="4 9">Carbonic anhydrase</fullName>
        <ecNumber evidence="4 9">4.2.1.1</ecNumber>
    </recommendedName>
</protein>
<keyword evidence="7 9" id="KW-0456">Lyase</keyword>
<gene>
    <name evidence="11" type="ORF">TSPGSL018_5805</name>
</gene>
<dbReference type="InterPro" id="IPR036398">
    <property type="entry name" value="CA_dom_sf"/>
</dbReference>
<dbReference type="SUPFAM" id="SSF51069">
    <property type="entry name" value="Carbonic anhydrase"/>
    <property type="match status" value="1"/>
</dbReference>
<dbReference type="GO" id="GO:0008270">
    <property type="term" value="F:zinc ion binding"/>
    <property type="evidence" value="ECO:0007669"/>
    <property type="project" value="UniProtKB-UniRule"/>
</dbReference>
<evidence type="ECO:0000259" key="10">
    <source>
        <dbReference type="PROSITE" id="PS51144"/>
    </source>
</evidence>
<evidence type="ECO:0000256" key="3">
    <source>
        <dbReference type="ARBA" id="ARBA00010718"/>
    </source>
</evidence>
<keyword evidence="9" id="KW-0732">Signal</keyword>
<dbReference type="InterPro" id="IPR023561">
    <property type="entry name" value="Carbonic_anhydrase_a-class"/>
</dbReference>
<comment type="function">
    <text evidence="2 9">Reversible hydration of carbon dioxide.</text>
</comment>
<keyword evidence="6 9" id="KW-0862">Zinc</keyword>
<dbReference type="InterPro" id="IPR018338">
    <property type="entry name" value="Carbonic_anhydrase_a-class_CS"/>
</dbReference>
<dbReference type="EMBL" id="GBEZ01002673">
    <property type="protein sequence ID" value="JAC82403.1"/>
    <property type="molecule type" value="Transcribed_RNA"/>
</dbReference>
<proteinExistence type="inferred from homology"/>
<feature type="signal peptide" evidence="9">
    <location>
        <begin position="1"/>
        <end position="16"/>
    </location>
</feature>
<dbReference type="CDD" id="cd03124">
    <property type="entry name" value="alpha_CA_prokaryotic_like"/>
    <property type="match status" value="1"/>
</dbReference>
<dbReference type="PROSITE" id="PS51144">
    <property type="entry name" value="ALPHA_CA_2"/>
    <property type="match status" value="1"/>
</dbReference>
<dbReference type="SMART" id="SM01057">
    <property type="entry name" value="Carb_anhydrase"/>
    <property type="match status" value="1"/>
</dbReference>